<reference evidence="1 2" key="1">
    <citation type="submission" date="2019-06" db="EMBL/GenBank/DDBJ databases">
        <title>Sequencing the genomes of 1000 actinobacteria strains.</title>
        <authorList>
            <person name="Klenk H.-P."/>
        </authorList>
    </citation>
    <scope>NUCLEOTIDE SEQUENCE [LARGE SCALE GENOMIC DNA]</scope>
    <source>
        <strain evidence="1 2">DSM 19828</strain>
    </source>
</reference>
<organism evidence="1 2">
    <name type="scientific">Yimella lutea</name>
    <dbReference type="NCBI Taxonomy" id="587872"/>
    <lineage>
        <taxon>Bacteria</taxon>
        <taxon>Bacillati</taxon>
        <taxon>Actinomycetota</taxon>
        <taxon>Actinomycetes</taxon>
        <taxon>Micrococcales</taxon>
        <taxon>Dermacoccaceae</taxon>
        <taxon>Yimella</taxon>
    </lineage>
</organism>
<evidence type="ECO:0000313" key="1">
    <source>
        <dbReference type="EMBL" id="TQJ15335.1"/>
    </source>
</evidence>
<comment type="caution">
    <text evidence="1">The sequence shown here is derived from an EMBL/GenBank/DDBJ whole genome shotgun (WGS) entry which is preliminary data.</text>
</comment>
<evidence type="ECO:0000313" key="2">
    <source>
        <dbReference type="Proteomes" id="UP000320806"/>
    </source>
</evidence>
<sequence>MNDECVGIECRAVSHPTKVAYVGVLGRESGSREVIIWPFQPMGVMVKQAVDAAGKEFPWMFAAFDGTVSPEARAPGADDRTRLRLECPLCGLTLTRRWPDPRLQAVVNAVLDAGVSRLVLSDLVARL</sequence>
<name>A0A542EJ21_9MICO</name>
<dbReference type="RefSeq" id="WP_141928935.1">
    <property type="nucleotide sequence ID" value="NZ_BAABCI010000021.1"/>
</dbReference>
<dbReference type="AlphaFoldDB" id="A0A542EJ21"/>
<gene>
    <name evidence="1" type="ORF">FB459_2881</name>
</gene>
<proteinExistence type="predicted"/>
<dbReference type="Proteomes" id="UP000320806">
    <property type="component" value="Unassembled WGS sequence"/>
</dbReference>
<protein>
    <submittedName>
        <fullName evidence="1">Uncharacterized protein</fullName>
    </submittedName>
</protein>
<keyword evidence="2" id="KW-1185">Reference proteome</keyword>
<dbReference type="OrthoDB" id="9800207at2"/>
<accession>A0A542EJ21</accession>
<dbReference type="EMBL" id="VFMO01000001">
    <property type="protein sequence ID" value="TQJ15335.1"/>
    <property type="molecule type" value="Genomic_DNA"/>
</dbReference>